<name>A0ABY4Q675_9ACTN</name>
<dbReference type="PRINTS" id="PR00364">
    <property type="entry name" value="DISEASERSIST"/>
</dbReference>
<accession>A0ABY4Q675</accession>
<dbReference type="InterPro" id="IPR027417">
    <property type="entry name" value="P-loop_NTPase"/>
</dbReference>
<dbReference type="PANTHER" id="PTHR47691:SF3">
    <property type="entry name" value="HTH-TYPE TRANSCRIPTIONAL REGULATOR RV0890C-RELATED"/>
    <property type="match status" value="1"/>
</dbReference>
<dbReference type="Gene3D" id="3.40.50.300">
    <property type="entry name" value="P-loop containing nucleotide triphosphate hydrolases"/>
    <property type="match status" value="1"/>
</dbReference>
<dbReference type="SUPFAM" id="SSF48452">
    <property type="entry name" value="TPR-like"/>
    <property type="match status" value="1"/>
</dbReference>
<sequence length="701" mass="76285">MTALADALALGEGARRQLVELARSGRLRDHWSRPGGLCELPRMVDDFTGRGTELIWLSELVYAESTPGVGVVGLITGAAGLGKTSFAVRAAHAERPSFPGGVFFVNLFGMSPHPVGAGDALRMLLRAFGVADQQIPGDLPERAALYRSLLRENRILVVLDDAASEEQVRPLLPGSGVGRVLITTRRLLAGLEGVRRLVLGPLPLSRSMQLLTGILGERAASDDEAALSRIADLCGGLPLALRIIGNRLASRPAWDADELARRLAREESRLDQFTAGDLKIANAFGMSYEQLAERARRLFRRLAVIPGRDFDAALAAVAGGMPIEDAWQALDDLVDLGLLHDGTAGRYRFHDLVRLFARDRFRHDEPSPGRETITPTVTSWLLHTATTAGRWFEPGYGRPDRPADLAALSTADEAEQWLRANVGNWMAAMRTAADDGRHTLVLDCAESMHWFSDRWLHGPHWGEVFTRGAQAAAALDDLPAQATQLNYLAWVQSVPPSDPHTVLRYTAQALELATRSGAEVQIAWAHHYSQKALSTLGRHDEALDAASRAAEAFKVLGDIDSHVQGLVGIGNCLRDQERYDEALEQYRLARSLVEDEKSGMTPHIAALGRPVVIIRIGQILALLGRRPEALATLNTAIGLLDDLHVSNFWLAQALEDVAALHAEDGRTDQSRHLYTRAAQVYAAAGDSEARDRCHALATVGD</sequence>
<keyword evidence="2" id="KW-1185">Reference proteome</keyword>
<dbReference type="EMBL" id="CP097289">
    <property type="protein sequence ID" value="UQT61222.1"/>
    <property type="molecule type" value="Genomic_DNA"/>
</dbReference>
<gene>
    <name evidence="1" type="ORF">M4V62_42545</name>
</gene>
<organism evidence="1 2">
    <name type="scientific">Streptomyces durmitorensis</name>
    <dbReference type="NCBI Taxonomy" id="319947"/>
    <lineage>
        <taxon>Bacteria</taxon>
        <taxon>Bacillati</taxon>
        <taxon>Actinomycetota</taxon>
        <taxon>Actinomycetes</taxon>
        <taxon>Kitasatosporales</taxon>
        <taxon>Streptomycetaceae</taxon>
        <taxon>Streptomyces</taxon>
    </lineage>
</organism>
<proteinExistence type="predicted"/>
<dbReference type="SMART" id="SM00028">
    <property type="entry name" value="TPR"/>
    <property type="match status" value="2"/>
</dbReference>
<dbReference type="Gene3D" id="1.25.40.10">
    <property type="entry name" value="Tetratricopeptide repeat domain"/>
    <property type="match status" value="1"/>
</dbReference>
<dbReference type="InterPro" id="IPR011990">
    <property type="entry name" value="TPR-like_helical_dom_sf"/>
</dbReference>
<evidence type="ECO:0000313" key="1">
    <source>
        <dbReference type="EMBL" id="UQT61222.1"/>
    </source>
</evidence>
<dbReference type="SUPFAM" id="SSF52540">
    <property type="entry name" value="P-loop containing nucleoside triphosphate hydrolases"/>
    <property type="match status" value="1"/>
</dbReference>
<reference evidence="1 2" key="1">
    <citation type="submission" date="2022-05" db="EMBL/GenBank/DDBJ databases">
        <authorList>
            <person name="Zhou X."/>
            <person name="Li K."/>
            <person name="Man Y."/>
        </authorList>
    </citation>
    <scope>NUCLEOTIDE SEQUENCE [LARGE SCALE GENOMIC DNA]</scope>
    <source>
        <strain evidence="1 2">MS405</strain>
    </source>
</reference>
<dbReference type="Proteomes" id="UP000829992">
    <property type="component" value="Chromosome"/>
</dbReference>
<dbReference type="PANTHER" id="PTHR47691">
    <property type="entry name" value="REGULATOR-RELATED"/>
    <property type="match status" value="1"/>
</dbReference>
<dbReference type="InterPro" id="IPR019734">
    <property type="entry name" value="TPR_rpt"/>
</dbReference>
<protein>
    <submittedName>
        <fullName evidence="1">NB-ARC domain-containing protein</fullName>
    </submittedName>
</protein>
<evidence type="ECO:0000313" key="2">
    <source>
        <dbReference type="Proteomes" id="UP000829992"/>
    </source>
</evidence>